<name>A0ABT8R966_9BACT</name>
<sequence length="88" mass="10047">MNMYKPVDTTYLAQINVFARAKKAVRIQYFTDINEFITTVAIIKNLFEKDGATFIELSSGEEVRLDKIVRIEDKPAPGYDTGYFACDI</sequence>
<evidence type="ECO:0000313" key="2">
    <source>
        <dbReference type="Proteomes" id="UP001168528"/>
    </source>
</evidence>
<comment type="caution">
    <text evidence="1">The sequence shown here is derived from an EMBL/GenBank/DDBJ whole genome shotgun (WGS) entry which is preliminary data.</text>
</comment>
<gene>
    <name evidence="1" type="ORF">Q0590_13670</name>
</gene>
<keyword evidence="2" id="KW-1185">Reference proteome</keyword>
<accession>A0ABT8R966</accession>
<dbReference type="RefSeq" id="WP_302038112.1">
    <property type="nucleotide sequence ID" value="NZ_JAUKPO010000006.1"/>
</dbReference>
<protein>
    <submittedName>
        <fullName evidence="1">Uncharacterized protein</fullName>
    </submittedName>
</protein>
<proteinExistence type="predicted"/>
<dbReference type="Proteomes" id="UP001168528">
    <property type="component" value="Unassembled WGS sequence"/>
</dbReference>
<organism evidence="1 2">
    <name type="scientific">Rhodocytophaga aerolata</name>
    <dbReference type="NCBI Taxonomy" id="455078"/>
    <lineage>
        <taxon>Bacteria</taxon>
        <taxon>Pseudomonadati</taxon>
        <taxon>Bacteroidota</taxon>
        <taxon>Cytophagia</taxon>
        <taxon>Cytophagales</taxon>
        <taxon>Rhodocytophagaceae</taxon>
        <taxon>Rhodocytophaga</taxon>
    </lineage>
</organism>
<evidence type="ECO:0000313" key="1">
    <source>
        <dbReference type="EMBL" id="MDO1447312.1"/>
    </source>
</evidence>
<dbReference type="EMBL" id="JAUKPO010000006">
    <property type="protein sequence ID" value="MDO1447312.1"/>
    <property type="molecule type" value="Genomic_DNA"/>
</dbReference>
<reference evidence="1" key="1">
    <citation type="submission" date="2023-07" db="EMBL/GenBank/DDBJ databases">
        <title>The genome sequence of Rhodocytophaga aerolata KACC 12507.</title>
        <authorList>
            <person name="Zhang X."/>
        </authorList>
    </citation>
    <scope>NUCLEOTIDE SEQUENCE</scope>
    <source>
        <strain evidence="1">KACC 12507</strain>
    </source>
</reference>